<evidence type="ECO:0000256" key="1">
    <source>
        <dbReference type="ARBA" id="ARBA00022603"/>
    </source>
</evidence>
<keyword evidence="1" id="KW-0489">Methyltransferase</keyword>
<proteinExistence type="predicted"/>
<reference evidence="3" key="1">
    <citation type="submission" date="2015-04" db="UniProtKB">
        <authorList>
            <consortium name="EnsemblPlants"/>
        </authorList>
    </citation>
    <scope>IDENTIFICATION</scope>
</reference>
<keyword evidence="2" id="KW-0808">Transferase</keyword>
<reference evidence="3" key="2">
    <citation type="submission" date="2018-05" db="EMBL/GenBank/DDBJ databases">
        <title>OgluRS3 (Oryza glumaepatula Reference Sequence Version 3).</title>
        <authorList>
            <person name="Zhang J."/>
            <person name="Kudrna D."/>
            <person name="Lee S."/>
            <person name="Talag J."/>
            <person name="Welchert J."/>
            <person name="Wing R.A."/>
        </authorList>
    </citation>
    <scope>NUCLEOTIDE SEQUENCE [LARGE SCALE GENOMIC DNA]</scope>
</reference>
<dbReference type="Gramene" id="OGLUM12G06590.2">
    <property type="protein sequence ID" value="OGLUM12G06590.2"/>
    <property type="gene ID" value="OGLUM12G06590"/>
</dbReference>
<evidence type="ECO:0000313" key="3">
    <source>
        <dbReference type="EnsemblPlants" id="OGLUM12G06590.2"/>
    </source>
</evidence>
<evidence type="ECO:0008006" key="5">
    <source>
        <dbReference type="Google" id="ProtNLM"/>
    </source>
</evidence>
<sequence>MATGLAAATARRRLLHLPRHRWAYLSSSAATTEGLDGGDGSGGGRVKIFDRDLKRRHRDRAAWAMGETDALADAVADNLLDRLEDCRKAFPSALCLGGSAGAVRRSLRGRGGIEKLIMMDMSADMVRKWREMENATDDGLETHFVVGDEEYLPIKERLALKPDGLFLAAILGGETLKELRIACTIAQMEREGGISPRMSPLAQVRDAGNLLTRAGFTLPGVDVDRYTVKYNSALELVEHLRAMGETNALFQRNPILKKDTALATAAIYQSMFGLEDGTVPATFQVIYMTGWKEHPSQQKAKRRGSATVSFSDLQKQFGSNQN</sequence>
<dbReference type="SUPFAM" id="SSF53335">
    <property type="entry name" value="S-adenosyl-L-methionine-dependent methyltransferases"/>
    <property type="match status" value="1"/>
</dbReference>
<name>A0A0E0BQ56_9ORYZ</name>
<evidence type="ECO:0000313" key="4">
    <source>
        <dbReference type="Proteomes" id="UP000026961"/>
    </source>
</evidence>
<dbReference type="AlphaFoldDB" id="A0A0E0BQ56"/>
<dbReference type="GO" id="GO:0032259">
    <property type="term" value="P:methylation"/>
    <property type="evidence" value="ECO:0007669"/>
    <property type="project" value="UniProtKB-KW"/>
</dbReference>
<dbReference type="GO" id="GO:0005739">
    <property type="term" value="C:mitochondrion"/>
    <property type="evidence" value="ECO:0007669"/>
    <property type="project" value="TreeGrafter"/>
</dbReference>
<protein>
    <recommendedName>
        <fullName evidence="5">Methyltransferase type 11 domain-containing protein</fullName>
    </recommendedName>
</protein>
<dbReference type="Proteomes" id="UP000026961">
    <property type="component" value="Chromosome 12"/>
</dbReference>
<organism evidence="3">
    <name type="scientific">Oryza glumipatula</name>
    <dbReference type="NCBI Taxonomy" id="40148"/>
    <lineage>
        <taxon>Eukaryota</taxon>
        <taxon>Viridiplantae</taxon>
        <taxon>Streptophyta</taxon>
        <taxon>Embryophyta</taxon>
        <taxon>Tracheophyta</taxon>
        <taxon>Spermatophyta</taxon>
        <taxon>Magnoliopsida</taxon>
        <taxon>Liliopsida</taxon>
        <taxon>Poales</taxon>
        <taxon>Poaceae</taxon>
        <taxon>BOP clade</taxon>
        <taxon>Oryzoideae</taxon>
        <taxon>Oryzeae</taxon>
        <taxon>Oryzinae</taxon>
        <taxon>Oryza</taxon>
    </lineage>
</organism>
<dbReference type="PANTHER" id="PTHR13090">
    <property type="entry name" value="ARGININE-HYDROXYLASE NDUFAF5, MITOCHONDRIAL"/>
    <property type="match status" value="1"/>
</dbReference>
<dbReference type="InterPro" id="IPR029063">
    <property type="entry name" value="SAM-dependent_MTases_sf"/>
</dbReference>
<dbReference type="EnsemblPlants" id="OGLUM12G06590.2">
    <property type="protein sequence ID" value="OGLUM12G06590.2"/>
    <property type="gene ID" value="OGLUM12G06590"/>
</dbReference>
<evidence type="ECO:0000256" key="2">
    <source>
        <dbReference type="ARBA" id="ARBA00022679"/>
    </source>
</evidence>
<dbReference type="GO" id="GO:0008168">
    <property type="term" value="F:methyltransferase activity"/>
    <property type="evidence" value="ECO:0007669"/>
    <property type="project" value="UniProtKB-KW"/>
</dbReference>
<dbReference type="InterPro" id="IPR050602">
    <property type="entry name" value="Malonyl-ACP_OMT"/>
</dbReference>
<dbReference type="GO" id="GO:0032981">
    <property type="term" value="P:mitochondrial respiratory chain complex I assembly"/>
    <property type="evidence" value="ECO:0007669"/>
    <property type="project" value="TreeGrafter"/>
</dbReference>
<accession>A0A0E0BQ56</accession>
<dbReference type="PANTHER" id="PTHR13090:SF1">
    <property type="entry name" value="ARGININE-HYDROXYLASE NDUFAF5, MITOCHONDRIAL"/>
    <property type="match status" value="1"/>
</dbReference>
<keyword evidence="4" id="KW-1185">Reference proteome</keyword>